<name>A0A6T8PQC2_HEMAN</name>
<sequence>MQKRKRARFSHVAGTMPGRIIAGSAASARHVIDVWEDFMLQSLNCIAGLLGKVLRWFYLAPLINGFAGGPCRLQDPPGLGLDAREVEASEAC</sequence>
<dbReference type="AlphaFoldDB" id="A0A6T8PQC2"/>
<accession>A0A6T8PQC2</accession>
<dbReference type="EMBL" id="HBFK01043020">
    <property type="protein sequence ID" value="CAD8759555.1"/>
    <property type="molecule type" value="Transcribed_RNA"/>
</dbReference>
<organism evidence="1">
    <name type="scientific">Hemiselmis andersenii</name>
    <name type="common">Cryptophyte alga</name>
    <dbReference type="NCBI Taxonomy" id="464988"/>
    <lineage>
        <taxon>Eukaryota</taxon>
        <taxon>Cryptophyceae</taxon>
        <taxon>Cryptomonadales</taxon>
        <taxon>Hemiselmidaceae</taxon>
        <taxon>Hemiselmis</taxon>
    </lineage>
</organism>
<protein>
    <submittedName>
        <fullName evidence="1">Uncharacterized protein</fullName>
    </submittedName>
</protein>
<gene>
    <name evidence="1" type="ORF">HAND1043_LOCUS26069</name>
</gene>
<reference evidence="1" key="1">
    <citation type="submission" date="2021-01" db="EMBL/GenBank/DDBJ databases">
        <authorList>
            <person name="Corre E."/>
            <person name="Pelletier E."/>
            <person name="Niang G."/>
            <person name="Scheremetjew M."/>
            <person name="Finn R."/>
            <person name="Kale V."/>
            <person name="Holt S."/>
            <person name="Cochrane G."/>
            <person name="Meng A."/>
            <person name="Brown T."/>
            <person name="Cohen L."/>
        </authorList>
    </citation>
    <scope>NUCLEOTIDE SEQUENCE</scope>
    <source>
        <strain evidence="1">CCMP441</strain>
    </source>
</reference>
<proteinExistence type="predicted"/>
<evidence type="ECO:0000313" key="1">
    <source>
        <dbReference type="EMBL" id="CAD8759555.1"/>
    </source>
</evidence>